<dbReference type="CDD" id="cd00082">
    <property type="entry name" value="HisKA"/>
    <property type="match status" value="1"/>
</dbReference>
<dbReference type="SMART" id="SM00387">
    <property type="entry name" value="HATPase_c"/>
    <property type="match status" value="1"/>
</dbReference>
<dbReference type="EC" id="2.7.13.3" evidence="2"/>
<dbReference type="PANTHER" id="PTHR43065">
    <property type="entry name" value="SENSOR HISTIDINE KINASE"/>
    <property type="match status" value="1"/>
</dbReference>
<dbReference type="Pfam" id="PF00072">
    <property type="entry name" value="Response_reg"/>
    <property type="match status" value="1"/>
</dbReference>
<dbReference type="PRINTS" id="PR00344">
    <property type="entry name" value="BCTRLSENSOR"/>
</dbReference>
<evidence type="ECO:0000313" key="10">
    <source>
        <dbReference type="Proteomes" id="UP000310334"/>
    </source>
</evidence>
<dbReference type="PROSITE" id="PS50109">
    <property type="entry name" value="HIS_KIN"/>
    <property type="match status" value="1"/>
</dbReference>
<protein>
    <recommendedName>
        <fullName evidence="2">histidine kinase</fullName>
        <ecNumber evidence="2">2.7.13.3</ecNumber>
    </recommendedName>
</protein>
<dbReference type="Pfam" id="PF02518">
    <property type="entry name" value="HATPase_c"/>
    <property type="match status" value="1"/>
</dbReference>
<name>A0A4S4BT83_9BACI</name>
<dbReference type="InterPro" id="IPR003594">
    <property type="entry name" value="HATPase_dom"/>
</dbReference>
<dbReference type="PANTHER" id="PTHR43065:SF46">
    <property type="entry name" value="C4-DICARBOXYLATE TRANSPORT SENSOR PROTEIN DCTB"/>
    <property type="match status" value="1"/>
</dbReference>
<gene>
    <name evidence="9" type="ORF">E6W99_17005</name>
</gene>
<keyword evidence="3" id="KW-0597">Phosphoprotein</keyword>
<dbReference type="InterPro" id="IPR000014">
    <property type="entry name" value="PAS"/>
</dbReference>
<dbReference type="Gene3D" id="3.30.565.10">
    <property type="entry name" value="Histidine kinase-like ATPase, C-terminal domain"/>
    <property type="match status" value="1"/>
</dbReference>
<dbReference type="InterPro" id="IPR005467">
    <property type="entry name" value="His_kinase_dom"/>
</dbReference>
<dbReference type="InterPro" id="IPR001789">
    <property type="entry name" value="Sig_transdc_resp-reg_receiver"/>
</dbReference>
<dbReference type="SMART" id="SM00448">
    <property type="entry name" value="REC"/>
    <property type="match status" value="1"/>
</dbReference>
<dbReference type="RefSeq" id="WP_136356109.1">
    <property type="nucleotide sequence ID" value="NZ_CP046266.1"/>
</dbReference>
<keyword evidence="6" id="KW-0418">Kinase</keyword>
<keyword evidence="10" id="KW-1185">Reference proteome</keyword>
<dbReference type="InterPro" id="IPR003661">
    <property type="entry name" value="HisK_dim/P_dom"/>
</dbReference>
<dbReference type="EMBL" id="SSNT01000012">
    <property type="protein sequence ID" value="THF78250.1"/>
    <property type="molecule type" value="Genomic_DNA"/>
</dbReference>
<dbReference type="SMART" id="SM00091">
    <property type="entry name" value="PAS"/>
    <property type="match status" value="2"/>
</dbReference>
<dbReference type="SUPFAM" id="SSF55874">
    <property type="entry name" value="ATPase domain of HSP90 chaperone/DNA topoisomerase II/histidine kinase"/>
    <property type="match status" value="1"/>
</dbReference>
<dbReference type="GO" id="GO:0000155">
    <property type="term" value="F:phosphorelay sensor kinase activity"/>
    <property type="evidence" value="ECO:0007669"/>
    <property type="project" value="InterPro"/>
</dbReference>
<dbReference type="SUPFAM" id="SSF47384">
    <property type="entry name" value="Homodimeric domain of signal transducing histidine kinase"/>
    <property type="match status" value="1"/>
</dbReference>
<keyword evidence="7" id="KW-0067">ATP-binding</keyword>
<organism evidence="9 10">
    <name type="scientific">Metabacillus sediminilitoris</name>
    <dbReference type="NCBI Taxonomy" id="2567941"/>
    <lineage>
        <taxon>Bacteria</taxon>
        <taxon>Bacillati</taxon>
        <taxon>Bacillota</taxon>
        <taxon>Bacilli</taxon>
        <taxon>Bacillales</taxon>
        <taxon>Bacillaceae</taxon>
        <taxon>Metabacillus</taxon>
    </lineage>
</organism>
<comment type="caution">
    <text evidence="9">The sequence shown here is derived from an EMBL/GenBank/DDBJ whole genome shotgun (WGS) entry which is preliminary data.</text>
</comment>
<keyword evidence="5" id="KW-0547">Nucleotide-binding</keyword>
<proteinExistence type="predicted"/>
<dbReference type="SUPFAM" id="SSF52172">
    <property type="entry name" value="CheY-like"/>
    <property type="match status" value="1"/>
</dbReference>
<dbReference type="NCBIfam" id="TIGR00229">
    <property type="entry name" value="sensory_box"/>
    <property type="match status" value="2"/>
</dbReference>
<dbReference type="PROSITE" id="PS50112">
    <property type="entry name" value="PAS"/>
    <property type="match status" value="2"/>
</dbReference>
<dbReference type="CDD" id="cd00130">
    <property type="entry name" value="PAS"/>
    <property type="match status" value="1"/>
</dbReference>
<keyword evidence="4" id="KW-0808">Transferase</keyword>
<dbReference type="Pfam" id="PF13426">
    <property type="entry name" value="PAS_9"/>
    <property type="match status" value="1"/>
</dbReference>
<dbReference type="Gene3D" id="1.10.287.130">
    <property type="match status" value="1"/>
</dbReference>
<dbReference type="OrthoDB" id="9759607at2"/>
<dbReference type="PROSITE" id="PS50110">
    <property type="entry name" value="RESPONSE_REGULATORY"/>
    <property type="match status" value="1"/>
</dbReference>
<evidence type="ECO:0000256" key="7">
    <source>
        <dbReference type="ARBA" id="ARBA00022840"/>
    </source>
</evidence>
<evidence type="ECO:0000256" key="2">
    <source>
        <dbReference type="ARBA" id="ARBA00012438"/>
    </source>
</evidence>
<reference evidence="9 10" key="1">
    <citation type="submission" date="2019-04" db="EMBL/GenBank/DDBJ databases">
        <title>Bacillus sediminilitoris sp. nov., isolated from a tidal flat sediment on the East China Sea.</title>
        <authorList>
            <person name="Wei Y."/>
            <person name="Mao H."/>
            <person name="Fang J."/>
        </authorList>
    </citation>
    <scope>NUCLEOTIDE SEQUENCE [LARGE SCALE GENOMIC DNA]</scope>
    <source>
        <strain evidence="9 10">DSL-17</strain>
    </source>
</reference>
<dbReference type="Pfam" id="PF13188">
    <property type="entry name" value="PAS_8"/>
    <property type="match status" value="1"/>
</dbReference>
<dbReference type="GO" id="GO:0005524">
    <property type="term" value="F:ATP binding"/>
    <property type="evidence" value="ECO:0007669"/>
    <property type="project" value="UniProtKB-KW"/>
</dbReference>
<dbReference type="InterPro" id="IPR011006">
    <property type="entry name" value="CheY-like_superfamily"/>
</dbReference>
<dbReference type="AlphaFoldDB" id="A0A4S4BT83"/>
<evidence type="ECO:0000256" key="3">
    <source>
        <dbReference type="ARBA" id="ARBA00022553"/>
    </source>
</evidence>
<evidence type="ECO:0000256" key="8">
    <source>
        <dbReference type="ARBA" id="ARBA00023012"/>
    </source>
</evidence>
<dbReference type="SMART" id="SM00388">
    <property type="entry name" value="HisKA"/>
    <property type="match status" value="1"/>
</dbReference>
<dbReference type="SUPFAM" id="SSF55785">
    <property type="entry name" value="PYP-like sensor domain (PAS domain)"/>
    <property type="match status" value="2"/>
</dbReference>
<evidence type="ECO:0000256" key="6">
    <source>
        <dbReference type="ARBA" id="ARBA00022777"/>
    </source>
</evidence>
<evidence type="ECO:0000256" key="4">
    <source>
        <dbReference type="ARBA" id="ARBA00022679"/>
    </source>
</evidence>
<dbReference type="Gene3D" id="3.30.450.20">
    <property type="entry name" value="PAS domain"/>
    <property type="match status" value="2"/>
</dbReference>
<dbReference type="InterPro" id="IPR036890">
    <property type="entry name" value="HATPase_C_sf"/>
</dbReference>
<accession>A0A4S4BT83</accession>
<dbReference type="InterPro" id="IPR004358">
    <property type="entry name" value="Sig_transdc_His_kin-like_C"/>
</dbReference>
<sequence length="676" mass="77174">MHPKNSIEKINRTLPKKVNILMVDDHPENLLALEAVLNSPNYHLVSANSGKEALKCMLKQDFAVILLDVQMPGLNGFETAKLIKAREKTRHIPIIFITAISQDIEHVHKGYSVGAIDYIFKPFHPETLKQKIEQFVKIQQNHEENIIQTDREYTVELNEVNKKLDRTTLNLRRTEALAKVIGETISDTIVTFDEQGSIISVNPAVKNMFGYNPDELIGKHIVMLLKKVKGDHVKDSSFAFFSSIKQAVGLGKIIESIAKRKDESYFYADIQIGETKVENHQIFVCTIRDVTERKQIEEVKKQKVNNLEHIVEKRTLELLKANENLQKEIEERNKISDHLFLSQERFQKIFESSPCLMAIFSQKDQIFIDVNTSWVNFTGYSYNELVNKKIDFQHFIDESDDNQVDLKQIVRNQKISYRTKKGDIRSGLLSTEKIDIHSEPCTLIALTDITERVHLEKEMYRLDRLNLIGEMAAGIAHEIRNPMTTVHGFLQLSKTNFDSLSIEIVDLMLEELNRANSIITEFLNLAKNKISVKKQQNLNAIIEALFPLIQAEALRSSKQIKLELNKCPHIFIDQKEIRQLILNIALNGLDAMTSGGKLIIKTYAEERSVILEITDQGEGMSPEVLEKIGTPFFTTKEKGTGLGLAICYSVAERHHAEIDIDTSNEGTTFSVRFNLH</sequence>
<dbReference type="InterPro" id="IPR036097">
    <property type="entry name" value="HisK_dim/P_sf"/>
</dbReference>
<comment type="catalytic activity">
    <reaction evidence="1">
        <text>ATP + protein L-histidine = ADP + protein N-phospho-L-histidine.</text>
        <dbReference type="EC" id="2.7.13.3"/>
    </reaction>
</comment>
<keyword evidence="8" id="KW-0902">Two-component regulatory system</keyword>
<evidence type="ECO:0000256" key="5">
    <source>
        <dbReference type="ARBA" id="ARBA00022741"/>
    </source>
</evidence>
<evidence type="ECO:0000256" key="1">
    <source>
        <dbReference type="ARBA" id="ARBA00000085"/>
    </source>
</evidence>
<evidence type="ECO:0000313" key="9">
    <source>
        <dbReference type="EMBL" id="THF78250.1"/>
    </source>
</evidence>
<dbReference type="Pfam" id="PF00512">
    <property type="entry name" value="HisKA"/>
    <property type="match status" value="1"/>
</dbReference>
<dbReference type="Proteomes" id="UP000310334">
    <property type="component" value="Unassembled WGS sequence"/>
</dbReference>
<dbReference type="Gene3D" id="3.40.50.2300">
    <property type="match status" value="1"/>
</dbReference>
<dbReference type="InterPro" id="IPR035965">
    <property type="entry name" value="PAS-like_dom_sf"/>
</dbReference>